<organism evidence="2 3">
    <name type="scientific">Liparis tanakae</name>
    <name type="common">Tanaka's snailfish</name>
    <dbReference type="NCBI Taxonomy" id="230148"/>
    <lineage>
        <taxon>Eukaryota</taxon>
        <taxon>Metazoa</taxon>
        <taxon>Chordata</taxon>
        <taxon>Craniata</taxon>
        <taxon>Vertebrata</taxon>
        <taxon>Euteleostomi</taxon>
        <taxon>Actinopterygii</taxon>
        <taxon>Neopterygii</taxon>
        <taxon>Teleostei</taxon>
        <taxon>Neoteleostei</taxon>
        <taxon>Acanthomorphata</taxon>
        <taxon>Eupercaria</taxon>
        <taxon>Perciformes</taxon>
        <taxon>Cottioidei</taxon>
        <taxon>Cottales</taxon>
        <taxon>Liparidae</taxon>
        <taxon>Liparis</taxon>
    </lineage>
</organism>
<keyword evidence="3" id="KW-1185">Reference proteome</keyword>
<gene>
    <name evidence="2" type="ORF">EYF80_036367</name>
</gene>
<dbReference type="AlphaFoldDB" id="A0A4Z2GIY5"/>
<sequence>MCLLEGDTPGARGSATGTCAGWIAQCCFSLSCSRANEWTEWTEQLQWIREENAEYLPGDLTPPPPPPPPPRAIDTLEKNGVRYLGEKFLQAVILDEFQSTCLSSSEFWRNHALLSPACPAQGLQQGETVSSYSEEEEAEHQEHAACGFSQHGPSHWYELGIQKSFCPTRLPILFL</sequence>
<proteinExistence type="predicted"/>
<comment type="caution">
    <text evidence="2">The sequence shown here is derived from an EMBL/GenBank/DDBJ whole genome shotgun (WGS) entry which is preliminary data.</text>
</comment>
<feature type="region of interest" description="Disordered" evidence="1">
    <location>
        <begin position="125"/>
        <end position="144"/>
    </location>
</feature>
<dbReference type="Proteomes" id="UP000314294">
    <property type="component" value="Unassembled WGS sequence"/>
</dbReference>
<evidence type="ECO:0000313" key="2">
    <source>
        <dbReference type="EMBL" id="TNN53457.1"/>
    </source>
</evidence>
<evidence type="ECO:0000313" key="3">
    <source>
        <dbReference type="Proteomes" id="UP000314294"/>
    </source>
</evidence>
<reference evidence="2 3" key="1">
    <citation type="submission" date="2019-03" db="EMBL/GenBank/DDBJ databases">
        <title>First draft genome of Liparis tanakae, snailfish: a comprehensive survey of snailfish specific genes.</title>
        <authorList>
            <person name="Kim W."/>
            <person name="Song I."/>
            <person name="Jeong J.-H."/>
            <person name="Kim D."/>
            <person name="Kim S."/>
            <person name="Ryu S."/>
            <person name="Song J.Y."/>
            <person name="Lee S.K."/>
        </authorList>
    </citation>
    <scope>NUCLEOTIDE SEQUENCE [LARGE SCALE GENOMIC DNA]</scope>
    <source>
        <tissue evidence="2">Muscle</tissue>
    </source>
</reference>
<dbReference type="EMBL" id="SRLO01000516">
    <property type="protein sequence ID" value="TNN53457.1"/>
    <property type="molecule type" value="Genomic_DNA"/>
</dbReference>
<protein>
    <submittedName>
        <fullName evidence="2">Uncharacterized protein</fullName>
    </submittedName>
</protein>
<name>A0A4Z2GIY5_9TELE</name>
<accession>A0A4Z2GIY5</accession>
<evidence type="ECO:0000256" key="1">
    <source>
        <dbReference type="SAM" id="MobiDB-lite"/>
    </source>
</evidence>